<keyword evidence="3" id="KW-0732">Signal</keyword>
<comment type="caution">
    <text evidence="4">The sequence shown here is derived from an EMBL/GenBank/DDBJ whole genome shotgun (WGS) entry which is preliminary data.</text>
</comment>
<dbReference type="EMBL" id="JARGDH010000002">
    <property type="protein sequence ID" value="KAL0275733.1"/>
    <property type="molecule type" value="Genomic_DNA"/>
</dbReference>
<reference evidence="4" key="1">
    <citation type="journal article" date="2024" name="Gigascience">
        <title>Chromosome-level genome of the poultry shaft louse Menopon gallinae provides insight into the host-switching and adaptive evolution of parasitic lice.</title>
        <authorList>
            <person name="Xu Y."/>
            <person name="Ma L."/>
            <person name="Liu S."/>
            <person name="Liang Y."/>
            <person name="Liu Q."/>
            <person name="He Z."/>
            <person name="Tian L."/>
            <person name="Duan Y."/>
            <person name="Cai W."/>
            <person name="Li H."/>
            <person name="Song F."/>
        </authorList>
    </citation>
    <scope>NUCLEOTIDE SEQUENCE</scope>
    <source>
        <strain evidence="4">Cailab_2023a</strain>
    </source>
</reference>
<protein>
    <submittedName>
        <fullName evidence="4">Uncharacterized protein</fullName>
    </submittedName>
</protein>
<feature type="region of interest" description="Disordered" evidence="2">
    <location>
        <begin position="69"/>
        <end position="93"/>
    </location>
</feature>
<keyword evidence="1" id="KW-0175">Coiled coil</keyword>
<name>A0AAW2I1Y4_9NEOP</name>
<feature type="compositionally biased region" description="Acidic residues" evidence="2">
    <location>
        <begin position="69"/>
        <end position="79"/>
    </location>
</feature>
<gene>
    <name evidence="4" type="ORF">PYX00_003504</name>
</gene>
<feature type="signal peptide" evidence="3">
    <location>
        <begin position="1"/>
        <end position="19"/>
    </location>
</feature>
<evidence type="ECO:0000256" key="1">
    <source>
        <dbReference type="SAM" id="Coils"/>
    </source>
</evidence>
<organism evidence="4">
    <name type="scientific">Menopon gallinae</name>
    <name type="common">poultry shaft louse</name>
    <dbReference type="NCBI Taxonomy" id="328185"/>
    <lineage>
        <taxon>Eukaryota</taxon>
        <taxon>Metazoa</taxon>
        <taxon>Ecdysozoa</taxon>
        <taxon>Arthropoda</taxon>
        <taxon>Hexapoda</taxon>
        <taxon>Insecta</taxon>
        <taxon>Pterygota</taxon>
        <taxon>Neoptera</taxon>
        <taxon>Paraneoptera</taxon>
        <taxon>Psocodea</taxon>
        <taxon>Troctomorpha</taxon>
        <taxon>Phthiraptera</taxon>
        <taxon>Amblycera</taxon>
        <taxon>Menoponidae</taxon>
        <taxon>Menopon</taxon>
    </lineage>
</organism>
<evidence type="ECO:0000256" key="3">
    <source>
        <dbReference type="SAM" id="SignalP"/>
    </source>
</evidence>
<evidence type="ECO:0000256" key="2">
    <source>
        <dbReference type="SAM" id="MobiDB-lite"/>
    </source>
</evidence>
<dbReference type="AlphaFoldDB" id="A0AAW2I1Y4"/>
<evidence type="ECO:0000313" key="4">
    <source>
        <dbReference type="EMBL" id="KAL0275733.1"/>
    </source>
</evidence>
<sequence length="127" mass="13905">MPFPTVFGVVIGLFAFAKCHQPLEDVTEISPIPSAPNIAHNCSGLRQENERLRQEVDSLKGKLEAIREIEEEDSEESDESSVTSRSKRSRRGVKCDAGTLAAWACAPQCVFKLKGLCGLSLKSICHC</sequence>
<feature type="coiled-coil region" evidence="1">
    <location>
        <begin position="42"/>
        <end position="69"/>
    </location>
</feature>
<proteinExistence type="predicted"/>
<feature type="chain" id="PRO_5043935014" evidence="3">
    <location>
        <begin position="20"/>
        <end position="127"/>
    </location>
</feature>
<accession>A0AAW2I1Y4</accession>